<feature type="signal peptide" evidence="1">
    <location>
        <begin position="1"/>
        <end position="23"/>
    </location>
</feature>
<feature type="chain" id="PRO_5025619542" description="Carboxypeptidase regulatory-like domain-containing protein" evidence="1">
    <location>
        <begin position="24"/>
        <end position="547"/>
    </location>
</feature>
<comment type="caution">
    <text evidence="2">The sequence shown here is derived from an EMBL/GenBank/DDBJ whole genome shotgun (WGS) entry which is preliminary data.</text>
</comment>
<proteinExistence type="predicted"/>
<gene>
    <name evidence="2" type="ORF">F6J89_31795</name>
</gene>
<protein>
    <recommendedName>
        <fullName evidence="3">Carboxypeptidase regulatory-like domain-containing protein</fullName>
    </recommendedName>
</protein>
<evidence type="ECO:0008006" key="3">
    <source>
        <dbReference type="Google" id="ProtNLM"/>
    </source>
</evidence>
<reference evidence="2" key="1">
    <citation type="submission" date="2019-11" db="EMBL/GenBank/DDBJ databases">
        <title>Genomic insights into an expanded diversity of filamentous marine cyanobacteria reveals the extraordinary biosynthetic potential of Moorea and Okeania.</title>
        <authorList>
            <person name="Ferreira Leao T."/>
            <person name="Wang M."/>
            <person name="Moss N."/>
            <person name="Da Silva R."/>
            <person name="Sanders J."/>
            <person name="Nurk S."/>
            <person name="Gurevich A."/>
            <person name="Humphrey G."/>
            <person name="Reher R."/>
            <person name="Zhu Q."/>
            <person name="Belda-Ferre P."/>
            <person name="Glukhov E."/>
            <person name="Rex R."/>
            <person name="Dorrestein P.C."/>
            <person name="Knight R."/>
            <person name="Pevzner P."/>
            <person name="Gerwick W.H."/>
            <person name="Gerwick L."/>
        </authorList>
    </citation>
    <scope>NUCLEOTIDE SEQUENCE</scope>
    <source>
        <strain evidence="2">SIO1C4</strain>
    </source>
</reference>
<name>A0A6B3NFI3_9CYAN</name>
<accession>A0A6B3NFI3</accession>
<organism evidence="2">
    <name type="scientific">Symploca sp. SIO1C4</name>
    <dbReference type="NCBI Taxonomy" id="2607765"/>
    <lineage>
        <taxon>Bacteria</taxon>
        <taxon>Bacillati</taxon>
        <taxon>Cyanobacteriota</taxon>
        <taxon>Cyanophyceae</taxon>
        <taxon>Coleofasciculales</taxon>
        <taxon>Coleofasciculaceae</taxon>
        <taxon>Symploca</taxon>
    </lineage>
</organism>
<evidence type="ECO:0000256" key="1">
    <source>
        <dbReference type="SAM" id="SignalP"/>
    </source>
</evidence>
<sequence length="547" mass="60931">MKLFYGFNSSILCFLLFTTPVTANQLTTETLGEDASARDILDWFTLKTIGQRITITGRRSALTPQTDFTKYQGELTTVGTAFGGNWFIRIQQPDFRDRDTWRLGEAQFMLETKQADYVIGSQPKFWRSQGGGDYWGATAIRRWGFALPKTTDYLEFNPRHRLRASQLKRTVSGEAASGTLVQLKKGLSKSVLAEVLVDSSGRYRFEDIPAPGNYRLFLYPHGQLTAEPTIEEVNLSSLPQQLPAGASALAVSAGWNQKVSTIAVNNSFWGKFTNFQGGIAYRLGISEGLTLGLGLVYDNSVMGLAELFYQPTGSALQVEVSALAGKKVLEFRTNIRFEPFPNLQVSFSSFSEALSQGFRLSQEFKIKWKILSSLTLTATANIQDKYITTGVVFKHNSRIFFTSASINLDTNNKLRWSFSSRLGPFRFSHQGNQITTNSELVYNLFGKGSKNTQHSLLLNYKTRNFNTNSDNLASFGWRYRSPEKVGNGKYLLEVDLAYGIGSQGSGIITSVGTALIPGLVLRLRYQELSVNSDANTFKIELIPNLVD</sequence>
<keyword evidence="1" id="KW-0732">Signal</keyword>
<evidence type="ECO:0000313" key="2">
    <source>
        <dbReference type="EMBL" id="NER32066.1"/>
    </source>
</evidence>
<dbReference type="AlphaFoldDB" id="A0A6B3NFI3"/>
<dbReference type="EMBL" id="JAAHFQ010001048">
    <property type="protein sequence ID" value="NER32066.1"/>
    <property type="molecule type" value="Genomic_DNA"/>
</dbReference>